<reference evidence="2" key="1">
    <citation type="journal article" date="2013" name="Mol. Plant Microbe Interact.">
        <title>Global aspects of pacC regulation of pathogenicity genes in Colletotrichum gloeosporioides as revealed by transcriptome analysis.</title>
        <authorList>
            <person name="Alkan N."/>
            <person name="Meng X."/>
            <person name="Friedlander G."/>
            <person name="Reuveni E."/>
            <person name="Sukno S."/>
            <person name="Sherman A."/>
            <person name="Thon M."/>
            <person name="Fluhr R."/>
            <person name="Prusky D."/>
        </authorList>
    </citation>
    <scope>NUCLEOTIDE SEQUENCE [LARGE SCALE GENOMIC DNA]</scope>
    <source>
        <strain evidence="2">Cg-14</strain>
    </source>
</reference>
<protein>
    <submittedName>
        <fullName evidence="1">Uncharacterized protein</fullName>
    </submittedName>
</protein>
<organism evidence="1 2">
    <name type="scientific">Colletotrichum gloeosporioides (strain Cg-14)</name>
    <name type="common">Anthracnose fungus</name>
    <name type="synonym">Glomerella cingulata</name>
    <dbReference type="NCBI Taxonomy" id="1237896"/>
    <lineage>
        <taxon>Eukaryota</taxon>
        <taxon>Fungi</taxon>
        <taxon>Dikarya</taxon>
        <taxon>Ascomycota</taxon>
        <taxon>Pezizomycotina</taxon>
        <taxon>Sordariomycetes</taxon>
        <taxon>Hypocreomycetidae</taxon>
        <taxon>Glomerellales</taxon>
        <taxon>Glomerellaceae</taxon>
        <taxon>Colletotrichum</taxon>
        <taxon>Colletotrichum gloeosporioides species complex</taxon>
    </lineage>
</organism>
<dbReference type="STRING" id="1237896.T0LB70"/>
<name>T0LB70_COLGC</name>
<evidence type="ECO:0000313" key="1">
    <source>
        <dbReference type="EMBL" id="EQB48976.1"/>
    </source>
</evidence>
<proteinExistence type="predicted"/>
<dbReference type="OrthoDB" id="3000060at2759"/>
<gene>
    <name evidence="1" type="ORF">CGLO_11732</name>
</gene>
<comment type="caution">
    <text evidence="1">The sequence shown here is derived from an EMBL/GenBank/DDBJ whole genome shotgun (WGS) entry which is preliminary data.</text>
</comment>
<evidence type="ECO:0000313" key="2">
    <source>
        <dbReference type="Proteomes" id="UP000015530"/>
    </source>
</evidence>
<dbReference type="Proteomes" id="UP000015530">
    <property type="component" value="Unassembled WGS sequence"/>
</dbReference>
<accession>T0LB70</accession>
<dbReference type="EMBL" id="AMYD01002458">
    <property type="protein sequence ID" value="EQB48976.1"/>
    <property type="molecule type" value="Genomic_DNA"/>
</dbReference>
<dbReference type="HOGENOM" id="CLU_079931_1_0_1"/>
<dbReference type="AlphaFoldDB" id="T0LB70"/>
<sequence length="220" mass="24559">MASTSFCSPIALPEAAALENLMAIKCPNGPHIPTEEDLEKQNLFEVTCPRCHERAVQMAQLFSKTCPNSDSGYGPLTYGIVRSMAAGNRQGGCNLDIANMMTYQWRMGQLADHAVKKFGLPAPSNETCIMWEGLGPWLYRHRMSDSASRQNLENLRQLANQIFFEPQVSGPQPDSTQGYYFGRFIEYLSAAVAEARLPVDETEKLVEEVKVYINSFTHLS</sequence>